<evidence type="ECO:0000313" key="10">
    <source>
        <dbReference type="EMBL" id="KAJ9602942.1"/>
    </source>
</evidence>
<keyword evidence="4" id="KW-0805">Transcription regulation</keyword>
<keyword evidence="5" id="KW-0496">Mitochondrion</keyword>
<dbReference type="GO" id="GO:0003697">
    <property type="term" value="F:single-stranded DNA binding"/>
    <property type="evidence" value="ECO:0007669"/>
    <property type="project" value="InterPro"/>
</dbReference>
<evidence type="ECO:0000256" key="9">
    <source>
        <dbReference type="SAM" id="MobiDB-lite"/>
    </source>
</evidence>
<comment type="subcellular location">
    <subcellularLocation>
        <location evidence="1">Mitochondrion</location>
    </subcellularLocation>
</comment>
<dbReference type="GO" id="GO:1990904">
    <property type="term" value="C:ribonucleoprotein complex"/>
    <property type="evidence" value="ECO:0007669"/>
    <property type="project" value="UniProtKB-KW"/>
</dbReference>
<dbReference type="GO" id="GO:0005739">
    <property type="term" value="C:mitochondrion"/>
    <property type="evidence" value="ECO:0007669"/>
    <property type="project" value="UniProtKB-SubCell"/>
</dbReference>
<accession>A0AA38WXK3</accession>
<dbReference type="AlphaFoldDB" id="A0AA38WXK3"/>
<dbReference type="GO" id="GO:0005840">
    <property type="term" value="C:ribosome"/>
    <property type="evidence" value="ECO:0007669"/>
    <property type="project" value="UniProtKB-KW"/>
</dbReference>
<dbReference type="PANTHER" id="PTHR28184">
    <property type="entry name" value="MITOCHONDRIAL HOMOLOGOUS RECOMBINATION PROTEIN 1"/>
    <property type="match status" value="1"/>
</dbReference>
<dbReference type="Proteomes" id="UP001172673">
    <property type="component" value="Unassembled WGS sequence"/>
</dbReference>
<name>A0AA38WXK3_9EURO</name>
<evidence type="ECO:0000256" key="2">
    <source>
        <dbReference type="ARBA" id="ARBA00010741"/>
    </source>
</evidence>
<feature type="region of interest" description="Disordered" evidence="9">
    <location>
        <begin position="427"/>
        <end position="467"/>
    </location>
</feature>
<dbReference type="EMBL" id="JAPDRK010000024">
    <property type="protein sequence ID" value="KAJ9602942.1"/>
    <property type="molecule type" value="Genomic_DNA"/>
</dbReference>
<evidence type="ECO:0000256" key="8">
    <source>
        <dbReference type="ARBA" id="ARBA00035185"/>
    </source>
</evidence>
<keyword evidence="7" id="KW-0687">Ribonucleoprotein</keyword>
<comment type="similarity">
    <text evidence="2">Belongs to the mitochondrion-specific ribosomal protein mL67 family.</text>
</comment>
<evidence type="ECO:0000256" key="4">
    <source>
        <dbReference type="ARBA" id="ARBA00023015"/>
    </source>
</evidence>
<feature type="compositionally biased region" description="Low complexity" evidence="9">
    <location>
        <begin position="443"/>
        <end position="465"/>
    </location>
</feature>
<dbReference type="PANTHER" id="PTHR28184:SF1">
    <property type="entry name" value="LARGE RIBOSOMAL SUBUNIT PROTEIN ML67"/>
    <property type="match status" value="1"/>
</dbReference>
<comment type="caution">
    <text evidence="10">The sequence shown here is derived from an EMBL/GenBank/DDBJ whole genome shotgun (WGS) entry which is preliminary data.</text>
</comment>
<evidence type="ECO:0000313" key="11">
    <source>
        <dbReference type="Proteomes" id="UP001172673"/>
    </source>
</evidence>
<dbReference type="Pfam" id="PF12829">
    <property type="entry name" value="Mhr1"/>
    <property type="match status" value="1"/>
</dbReference>
<dbReference type="GO" id="GO:0000150">
    <property type="term" value="F:DNA strand exchange activity"/>
    <property type="evidence" value="ECO:0007669"/>
    <property type="project" value="InterPro"/>
</dbReference>
<proteinExistence type="inferred from homology"/>
<evidence type="ECO:0000256" key="5">
    <source>
        <dbReference type="ARBA" id="ARBA00023128"/>
    </source>
</evidence>
<evidence type="ECO:0000256" key="7">
    <source>
        <dbReference type="ARBA" id="ARBA00023274"/>
    </source>
</evidence>
<sequence length="634" mass="70897">MAAPAASSMAHQIPPMSIPAMPRIRPPRLLKGDPHPNNAQPPLIRPDPSKGLWVQGRWRDPRSKAVKNKRKTQGIQVAKALRHQTHGLDIYAYRHIRTNQVVYSLTRKLQENKVLKQLLYHGKKTVPANVRSDMWTPYFSIHFPPTPAGALEGLFAFQKLRELSTQRQLSPPEDLIRATQEDIDIIKAKIGSPVTLQEMAIKEELQAKVPKLNEILPKKIRAQKLMDQKATSVADMAFVLDWILSGPSPWERVTTVAQNRVLKATELTEANRSRLRRIRKEMQKKASEIRRRAALAVEDLPADDRTSLNLTFNTIRQLSLEHHSKIGPSARKLDGVDGQLIDLDNLNEYGPQIPKVEKVGLLEDWAAQNRASLRTELSPLKERAQIAKAAEQEAIKEWFQSNDSPSSEMGSLWESVALARENALDTWDTQQRQSKLKASGEIEASTDATAQSTTPSSSPEPDTTSIQSQIAALKPDWALEPRSVKVYWADINDGLFAPSWPRAVMHGSLAPFGIAKAWRWAPHLDEEGKVIRNAPKVKVARAVGKSVHVIGSAADDGWAESELARVGKRPPVWVEPPAPLLEGEEEVEVEYEALGEGRVEGRRGRDAAVTHDENFVVEERSRGLWGRVRGLFGR</sequence>
<evidence type="ECO:0000256" key="3">
    <source>
        <dbReference type="ARBA" id="ARBA00022980"/>
    </source>
</evidence>
<evidence type="ECO:0000256" key="1">
    <source>
        <dbReference type="ARBA" id="ARBA00004173"/>
    </source>
</evidence>
<dbReference type="GO" id="GO:0003735">
    <property type="term" value="F:structural constituent of ribosome"/>
    <property type="evidence" value="ECO:0007669"/>
    <property type="project" value="TreeGrafter"/>
</dbReference>
<protein>
    <recommendedName>
        <fullName evidence="8">Large ribosomal subunit protein mL67</fullName>
    </recommendedName>
</protein>
<gene>
    <name evidence="10" type="ORF">H2200_012722</name>
</gene>
<keyword evidence="3" id="KW-0689">Ribosomal protein</keyword>
<reference evidence="10" key="1">
    <citation type="submission" date="2022-10" db="EMBL/GenBank/DDBJ databases">
        <title>Culturing micro-colonial fungi from biological soil crusts in the Mojave desert and describing Neophaeococcomyces mojavensis, and introducing the new genera and species Taxawa tesnikishii.</title>
        <authorList>
            <person name="Kurbessoian T."/>
            <person name="Stajich J.E."/>
        </authorList>
    </citation>
    <scope>NUCLEOTIDE SEQUENCE</scope>
    <source>
        <strain evidence="10">TK_41</strain>
    </source>
</reference>
<evidence type="ECO:0000256" key="6">
    <source>
        <dbReference type="ARBA" id="ARBA00023163"/>
    </source>
</evidence>
<organism evidence="10 11">
    <name type="scientific">Cladophialophora chaetospira</name>
    <dbReference type="NCBI Taxonomy" id="386627"/>
    <lineage>
        <taxon>Eukaryota</taxon>
        <taxon>Fungi</taxon>
        <taxon>Dikarya</taxon>
        <taxon>Ascomycota</taxon>
        <taxon>Pezizomycotina</taxon>
        <taxon>Eurotiomycetes</taxon>
        <taxon>Chaetothyriomycetidae</taxon>
        <taxon>Chaetothyriales</taxon>
        <taxon>Herpotrichiellaceae</taxon>
        <taxon>Cladophialophora</taxon>
    </lineage>
</organism>
<dbReference type="InterPro" id="IPR024629">
    <property type="entry name" value="Ribosomal_mL67"/>
</dbReference>
<keyword evidence="6" id="KW-0804">Transcription</keyword>
<keyword evidence="11" id="KW-1185">Reference proteome</keyword>
<feature type="region of interest" description="Disordered" evidence="9">
    <location>
        <begin position="1"/>
        <end position="52"/>
    </location>
</feature>